<dbReference type="InterPro" id="IPR029058">
    <property type="entry name" value="AB_hydrolase_fold"/>
</dbReference>
<feature type="domain" description="Phospholipase/carboxylesterase/thioesterase" evidence="3">
    <location>
        <begin position="19"/>
        <end position="208"/>
    </location>
</feature>
<protein>
    <submittedName>
        <fullName evidence="4">Phospholipase/carboxylesterase</fullName>
    </submittedName>
</protein>
<dbReference type="Pfam" id="PF02230">
    <property type="entry name" value="Abhydrolase_2"/>
    <property type="match status" value="1"/>
</dbReference>
<name>A0ABS4ZHL6_9MICO</name>
<dbReference type="RefSeq" id="WP_165136103.1">
    <property type="nucleotide sequence ID" value="NZ_CP049253.1"/>
</dbReference>
<dbReference type="PANTHER" id="PTHR10655">
    <property type="entry name" value="LYSOPHOSPHOLIPASE-RELATED"/>
    <property type="match status" value="1"/>
</dbReference>
<dbReference type="Proteomes" id="UP001519362">
    <property type="component" value="Unassembled WGS sequence"/>
</dbReference>
<evidence type="ECO:0000259" key="3">
    <source>
        <dbReference type="Pfam" id="PF02230"/>
    </source>
</evidence>
<accession>A0ABS4ZHL6</accession>
<gene>
    <name evidence="4" type="ORF">JOF34_001134</name>
</gene>
<evidence type="ECO:0000313" key="5">
    <source>
        <dbReference type="Proteomes" id="UP001519362"/>
    </source>
</evidence>
<dbReference type="SUPFAM" id="SSF53474">
    <property type="entry name" value="alpha/beta-Hydrolases"/>
    <property type="match status" value="1"/>
</dbReference>
<comment type="similarity">
    <text evidence="1">Belongs to the AB hydrolase superfamily. AB hydrolase 2 family.</text>
</comment>
<organism evidence="4 5">
    <name type="scientific">Microbacterium amylolyticum</name>
    <dbReference type="NCBI Taxonomy" id="936337"/>
    <lineage>
        <taxon>Bacteria</taxon>
        <taxon>Bacillati</taxon>
        <taxon>Actinomycetota</taxon>
        <taxon>Actinomycetes</taxon>
        <taxon>Micrococcales</taxon>
        <taxon>Microbacteriaceae</taxon>
        <taxon>Microbacterium</taxon>
    </lineage>
</organism>
<evidence type="ECO:0000313" key="4">
    <source>
        <dbReference type="EMBL" id="MBP2436548.1"/>
    </source>
</evidence>
<dbReference type="InterPro" id="IPR003140">
    <property type="entry name" value="PLipase/COase/thioEstase"/>
</dbReference>
<evidence type="ECO:0000256" key="1">
    <source>
        <dbReference type="ARBA" id="ARBA00006499"/>
    </source>
</evidence>
<keyword evidence="5" id="KW-1185">Reference proteome</keyword>
<reference evidence="4 5" key="1">
    <citation type="submission" date="2021-03" db="EMBL/GenBank/DDBJ databases">
        <title>Sequencing the genomes of 1000 actinobacteria strains.</title>
        <authorList>
            <person name="Klenk H.-P."/>
        </authorList>
    </citation>
    <scope>NUCLEOTIDE SEQUENCE [LARGE SCALE GENOMIC DNA]</scope>
    <source>
        <strain evidence="4 5">DSM 24221</strain>
    </source>
</reference>
<keyword evidence="2" id="KW-0378">Hydrolase</keyword>
<dbReference type="Gene3D" id="3.40.50.1820">
    <property type="entry name" value="alpha/beta hydrolase"/>
    <property type="match status" value="1"/>
</dbReference>
<evidence type="ECO:0000256" key="2">
    <source>
        <dbReference type="ARBA" id="ARBA00022801"/>
    </source>
</evidence>
<proteinExistence type="inferred from homology"/>
<dbReference type="PANTHER" id="PTHR10655:SF17">
    <property type="entry name" value="LYSOPHOSPHOLIPASE-LIKE PROTEIN 1"/>
    <property type="match status" value="1"/>
</dbReference>
<comment type="caution">
    <text evidence="4">The sequence shown here is derived from an EMBL/GenBank/DDBJ whole genome shotgun (WGS) entry which is preliminary data.</text>
</comment>
<sequence>MQTPPLDADAVLWTDSPGQRPLIVLLHGYGSDENDLFALTDHLPEEFVYAAVRAPLTPPFPMSGNSWYPIDDLSSRDPAAITAGAERLLEWLDAAAPNATSVGLLGFSQGGATALQAMRLAPERFEFIVTLSGYAADGSLPGDDALKAHPLPVFWGRGALDNVIPAPAVARTTEWLPEHSALVGRIYPGLAHAVSAAELDDIRAFLRAQLPA</sequence>
<dbReference type="InterPro" id="IPR050565">
    <property type="entry name" value="LYPA1-2/EST-like"/>
</dbReference>
<dbReference type="EMBL" id="JAGIOL010000001">
    <property type="protein sequence ID" value="MBP2436548.1"/>
    <property type="molecule type" value="Genomic_DNA"/>
</dbReference>